<organism evidence="6 7">
    <name type="scientific">Caminibacter mediatlanticus TB-2</name>
    <dbReference type="NCBI Taxonomy" id="391592"/>
    <lineage>
        <taxon>Bacteria</taxon>
        <taxon>Pseudomonadati</taxon>
        <taxon>Campylobacterota</taxon>
        <taxon>Epsilonproteobacteria</taxon>
        <taxon>Nautiliales</taxon>
        <taxon>Nautiliaceae</taxon>
        <taxon>Caminibacter</taxon>
    </lineage>
</organism>
<dbReference type="InterPro" id="IPR001492">
    <property type="entry name" value="Flagellin"/>
</dbReference>
<sequence>MNNQTTLSELNKTQTELSTGKKIQNLYDNSTIYNNYLKLDTEINTFTQIKSSANFALNFARESDTTLNDIVSTLTNFKTKLINAANDTNDITSREAIVSELKGELNHLKDLANSSINGKYIFSGSAFNIKPIDDDFNYQGNDKYVKAFLGSGIEREYNIPGSELFLGRDNDYKKTMTVNIPQYNKMKANPEFVVMGADGKLYIDKNNPNTYSQDVAVNEPINVNSKIRELTGVEDIDNGNGTYTSGTSYFYIKGRRPDGTTINTKFSLSNDDSVSDLLNKIGEIYGNTVTNKVVDVSLNDIGEIQITDLNSGKMISDFFMVASNKDEASVEDLVKNGDYIVEFQKSYYPSAPSLDTITSNNSNFDNRVFKFGAYYYNYKENREAIAQDKVFDVLGDKGIDSNGNVRDVLGIIIRGTDTNGGVKTIPIKLDSTTTFEDIMRSIKNNFGNVDVSFENGELVVTDKSVNKTEPSKLSITMTAYWDSDNDNVLATHDTPIKYFTPKDSINFDKLWMSRKDNTILGNYSNIEKDYKIILKDGEKIIENNPNAQQYITNNSVIMDVMGSDTSPQTLDIKFRDINGELKTASITLDDNGSYFTINGNSYHIYDTNGNISPAHDIIKTTTELDPTTCEICTKENLNKGMTFKQLGDVISMLVTNNLPLTDDASSYNEAVKNAKKEVETGIDDKGRFYLKDLSNFKTKIDLSISNKDSNIYFQANNSLTIDSPQVDFFETLQKAISSVENGENFANANSNNPRDIGIQGAIKAIDHVLDRVRRSHAKIGAVSNEFDMTIQRVDMLKVNVETLQSENIDTDIGEASMKLNSLQLSYQALLASIAKINNLTLLNYLR</sequence>
<gene>
    <name evidence="6" type="primary">flgL</name>
    <name evidence="6" type="ORF">CMTB2_06971</name>
</gene>
<dbReference type="GO" id="GO:0005576">
    <property type="term" value="C:extracellular region"/>
    <property type="evidence" value="ECO:0007669"/>
    <property type="project" value="UniProtKB-SubCell"/>
</dbReference>
<dbReference type="PANTHER" id="PTHR42792">
    <property type="entry name" value="FLAGELLIN"/>
    <property type="match status" value="1"/>
</dbReference>
<dbReference type="EMBL" id="ABCJ01000002">
    <property type="protein sequence ID" value="EDM23976.1"/>
    <property type="molecule type" value="Genomic_DNA"/>
</dbReference>
<dbReference type="Pfam" id="PF00700">
    <property type="entry name" value="Flagellin_C"/>
    <property type="match status" value="1"/>
</dbReference>
<dbReference type="InterPro" id="IPR046358">
    <property type="entry name" value="Flagellin_C"/>
</dbReference>
<dbReference type="GO" id="GO:0005198">
    <property type="term" value="F:structural molecule activity"/>
    <property type="evidence" value="ECO:0007669"/>
    <property type="project" value="UniProtKB-UniRule"/>
</dbReference>
<keyword evidence="6" id="KW-0966">Cell projection</keyword>
<keyword evidence="2 3" id="KW-0975">Bacterial flagellum</keyword>
<evidence type="ECO:0000256" key="2">
    <source>
        <dbReference type="ARBA" id="ARBA00023143"/>
    </source>
</evidence>
<reference evidence="6 7" key="1">
    <citation type="journal article" date="2011" name="Stand. Genomic Sci.">
        <title>Draft genome sequence of Caminibacter mediatlanticus strain TB-2, an epsilonproteobacterium isolated from a deep-sea hydrothermal vent.</title>
        <authorList>
            <person name="Giovannelli D."/>
            <person name="Ferriera S."/>
            <person name="Johnson J."/>
            <person name="Kravitz S."/>
            <person name="Perez-Rodriguez I."/>
            <person name="Ricci J."/>
            <person name="O'Brien C."/>
            <person name="Voordeckers J.W."/>
            <person name="Bini E."/>
            <person name="Vetriani C."/>
        </authorList>
    </citation>
    <scope>NUCLEOTIDE SEQUENCE [LARGE SCALE GENOMIC DNA]</scope>
    <source>
        <strain evidence="6 7">TB-2</strain>
    </source>
</reference>
<dbReference type="NCBIfam" id="NF006265">
    <property type="entry name" value="PRK08412.1"/>
    <property type="match status" value="1"/>
</dbReference>
<feature type="domain" description="Flagellin C-terminal" evidence="5">
    <location>
        <begin position="762"/>
        <end position="845"/>
    </location>
</feature>
<comment type="subcellular location">
    <subcellularLocation>
        <location evidence="3">Secreted</location>
    </subcellularLocation>
    <subcellularLocation>
        <location evidence="3">Bacterial flagellum</location>
    </subcellularLocation>
</comment>
<accession>A0AAI9F2V2</accession>
<evidence type="ECO:0000256" key="1">
    <source>
        <dbReference type="ARBA" id="ARBA00005709"/>
    </source>
</evidence>
<name>A0AAI9F2V2_9BACT</name>
<comment type="function">
    <text evidence="3">Flagellin is the subunit protein which polymerizes to form the filaments of bacterial flagella.</text>
</comment>
<evidence type="ECO:0000256" key="3">
    <source>
        <dbReference type="RuleBase" id="RU362073"/>
    </source>
</evidence>
<feature type="domain" description="Flagellin N-terminal" evidence="4">
    <location>
        <begin position="3"/>
        <end position="125"/>
    </location>
</feature>
<protein>
    <recommendedName>
        <fullName evidence="3">Flagellin</fullName>
    </recommendedName>
</protein>
<dbReference type="GO" id="GO:0009288">
    <property type="term" value="C:bacterial-type flagellum"/>
    <property type="evidence" value="ECO:0007669"/>
    <property type="project" value="UniProtKB-SubCell"/>
</dbReference>
<keyword evidence="6" id="KW-0282">Flagellum</keyword>
<proteinExistence type="inferred from homology"/>
<dbReference type="InterPro" id="IPR001029">
    <property type="entry name" value="Flagellin_N"/>
</dbReference>
<dbReference type="AlphaFoldDB" id="A0AAI9F2V2"/>
<evidence type="ECO:0000313" key="6">
    <source>
        <dbReference type="EMBL" id="EDM23976.1"/>
    </source>
</evidence>
<evidence type="ECO:0000259" key="5">
    <source>
        <dbReference type="Pfam" id="PF00700"/>
    </source>
</evidence>
<comment type="caution">
    <text evidence="6">The sequence shown here is derived from an EMBL/GenBank/DDBJ whole genome shotgun (WGS) entry which is preliminary data.</text>
</comment>
<evidence type="ECO:0000313" key="7">
    <source>
        <dbReference type="Proteomes" id="UP000003288"/>
    </source>
</evidence>
<dbReference type="Gene3D" id="1.20.1330.10">
    <property type="entry name" value="f41 fragment of flagellin, N-terminal domain"/>
    <property type="match status" value="2"/>
</dbReference>
<comment type="similarity">
    <text evidence="1 3">Belongs to the bacterial flagellin family.</text>
</comment>
<dbReference type="Pfam" id="PF00669">
    <property type="entry name" value="Flagellin_N"/>
    <property type="match status" value="1"/>
</dbReference>
<keyword evidence="6" id="KW-0969">Cilium</keyword>
<dbReference type="Proteomes" id="UP000003288">
    <property type="component" value="Unassembled WGS sequence"/>
</dbReference>
<dbReference type="PANTHER" id="PTHR42792:SF1">
    <property type="entry name" value="FLAGELLAR HOOK-ASSOCIATED PROTEIN 3"/>
    <property type="match status" value="1"/>
</dbReference>
<evidence type="ECO:0000259" key="4">
    <source>
        <dbReference type="Pfam" id="PF00669"/>
    </source>
</evidence>
<dbReference type="SUPFAM" id="SSF64518">
    <property type="entry name" value="Phase 1 flagellin"/>
    <property type="match status" value="1"/>
</dbReference>
<keyword evidence="3" id="KW-0964">Secreted</keyword>